<dbReference type="EMBL" id="BLXT01006926">
    <property type="protein sequence ID" value="GFO34633.1"/>
    <property type="molecule type" value="Genomic_DNA"/>
</dbReference>
<dbReference type="Proteomes" id="UP000735302">
    <property type="component" value="Unassembled WGS sequence"/>
</dbReference>
<evidence type="ECO:0000313" key="3">
    <source>
        <dbReference type="Proteomes" id="UP000735302"/>
    </source>
</evidence>
<accession>A0AAV4CRU8</accession>
<evidence type="ECO:0000256" key="1">
    <source>
        <dbReference type="SAM" id="MobiDB-lite"/>
    </source>
</evidence>
<evidence type="ECO:0000313" key="2">
    <source>
        <dbReference type="EMBL" id="GFO34633.1"/>
    </source>
</evidence>
<feature type="compositionally biased region" description="Basic and acidic residues" evidence="1">
    <location>
        <begin position="1"/>
        <end position="13"/>
    </location>
</feature>
<dbReference type="AlphaFoldDB" id="A0AAV4CRU8"/>
<feature type="region of interest" description="Disordered" evidence="1">
    <location>
        <begin position="1"/>
        <end position="30"/>
    </location>
</feature>
<sequence length="108" mass="12463">MVNRNAERRRGQSENEGLSPAVGGAKEEPKPTQLRYKFLLTSHAGEDDTGTRNEGWLLLEDRYCRGENTAKRALRFLLPLYYLTFDNDPFPTLHFLLKSVCLHFPRLP</sequence>
<comment type="caution">
    <text evidence="2">The sequence shown here is derived from an EMBL/GenBank/DDBJ whole genome shotgun (WGS) entry which is preliminary data.</text>
</comment>
<name>A0AAV4CRU8_9GAST</name>
<gene>
    <name evidence="2" type="ORF">PoB_006113800</name>
</gene>
<organism evidence="2 3">
    <name type="scientific">Plakobranchus ocellatus</name>
    <dbReference type="NCBI Taxonomy" id="259542"/>
    <lineage>
        <taxon>Eukaryota</taxon>
        <taxon>Metazoa</taxon>
        <taxon>Spiralia</taxon>
        <taxon>Lophotrochozoa</taxon>
        <taxon>Mollusca</taxon>
        <taxon>Gastropoda</taxon>
        <taxon>Heterobranchia</taxon>
        <taxon>Euthyneura</taxon>
        <taxon>Panpulmonata</taxon>
        <taxon>Sacoglossa</taxon>
        <taxon>Placobranchoidea</taxon>
        <taxon>Plakobranchidae</taxon>
        <taxon>Plakobranchus</taxon>
    </lineage>
</organism>
<proteinExistence type="predicted"/>
<keyword evidence="3" id="KW-1185">Reference proteome</keyword>
<reference evidence="2 3" key="1">
    <citation type="journal article" date="2021" name="Elife">
        <title>Chloroplast acquisition without the gene transfer in kleptoplastic sea slugs, Plakobranchus ocellatus.</title>
        <authorList>
            <person name="Maeda T."/>
            <person name="Takahashi S."/>
            <person name="Yoshida T."/>
            <person name="Shimamura S."/>
            <person name="Takaki Y."/>
            <person name="Nagai Y."/>
            <person name="Toyoda A."/>
            <person name="Suzuki Y."/>
            <person name="Arimoto A."/>
            <person name="Ishii H."/>
            <person name="Satoh N."/>
            <person name="Nishiyama T."/>
            <person name="Hasebe M."/>
            <person name="Maruyama T."/>
            <person name="Minagawa J."/>
            <person name="Obokata J."/>
            <person name="Shigenobu S."/>
        </authorList>
    </citation>
    <scope>NUCLEOTIDE SEQUENCE [LARGE SCALE GENOMIC DNA]</scope>
</reference>
<protein>
    <submittedName>
        <fullName evidence="2">Uncharacterized protein</fullName>
    </submittedName>
</protein>